<dbReference type="Proteomes" id="UP000033636">
    <property type="component" value="Unassembled WGS sequence"/>
</dbReference>
<comment type="caution">
    <text evidence="1">The sequence shown here is derived from an EMBL/GenBank/DDBJ whole genome shotgun (WGS) entry which is preliminary data.</text>
</comment>
<proteinExistence type="predicted"/>
<keyword evidence="1" id="KW-0689">Ribosomal protein</keyword>
<organism evidence="1 2">
    <name type="scientific">Thermoproteus sp. AZ2</name>
    <dbReference type="NCBI Taxonomy" id="1609232"/>
    <lineage>
        <taxon>Archaea</taxon>
        <taxon>Thermoproteota</taxon>
        <taxon>Thermoprotei</taxon>
        <taxon>Thermoproteales</taxon>
        <taxon>Thermoproteaceae</taxon>
        <taxon>Thermoproteus</taxon>
    </lineage>
</organism>
<gene>
    <name evidence="1" type="ORF">TU35_001515</name>
</gene>
<evidence type="ECO:0000313" key="1">
    <source>
        <dbReference type="EMBL" id="MFB6489919.1"/>
    </source>
</evidence>
<keyword evidence="1" id="KW-0687">Ribonucleoprotein</keyword>
<reference evidence="1" key="1">
    <citation type="submission" date="2024-07" db="EMBL/GenBank/DDBJ databases">
        <title>Metagenome and Metagenome-Assembled Genomes of Archaea from a hot spring from the geothermal field of Los Azufres, Mexico.</title>
        <authorList>
            <person name="Marin-Paredes R."/>
            <person name="Martinez-Romero E."/>
            <person name="Servin-Garciduenas L.E."/>
        </authorList>
    </citation>
    <scope>NUCLEOTIDE SEQUENCE</scope>
</reference>
<accession>A0ACC6UZL3</accession>
<evidence type="ECO:0000313" key="2">
    <source>
        <dbReference type="Proteomes" id="UP000033636"/>
    </source>
</evidence>
<sequence length="122" mass="13927">MELVLGEIRENKLLGRREVKAKVLHQGSPTPTRQEIKETIASQLGTKPELVYIRHIYTEAGIGASRVEAHIYDSEEVAKATEPLYIIARNTPDGKKLLEEAKKKRAERREKRRRKKKGAAKK</sequence>
<dbReference type="EMBL" id="JZWT02000003">
    <property type="protein sequence ID" value="MFB6489919.1"/>
    <property type="molecule type" value="Genomic_DNA"/>
</dbReference>
<protein>
    <submittedName>
        <fullName evidence="1">30S ribosomal protein S24e</fullName>
    </submittedName>
</protein>
<name>A0ACC6UZL3_9CREN</name>